<dbReference type="AlphaFoldDB" id="A0AAW0IFR6"/>
<comment type="caution">
    <text evidence="3">The sequence shown here is derived from an EMBL/GenBank/DDBJ whole genome shotgun (WGS) entry which is preliminary data.</text>
</comment>
<dbReference type="Proteomes" id="UP001488838">
    <property type="component" value="Unassembled WGS sequence"/>
</dbReference>
<gene>
    <name evidence="3" type="ORF">U0070_021921</name>
</gene>
<evidence type="ECO:0000256" key="2">
    <source>
        <dbReference type="SAM" id="Phobius"/>
    </source>
</evidence>
<accession>A0AAW0IFR6</accession>
<keyword evidence="2" id="KW-1133">Transmembrane helix</keyword>
<evidence type="ECO:0000256" key="1">
    <source>
        <dbReference type="SAM" id="MobiDB-lite"/>
    </source>
</evidence>
<organism evidence="3 4">
    <name type="scientific">Myodes glareolus</name>
    <name type="common">Bank vole</name>
    <name type="synonym">Clethrionomys glareolus</name>
    <dbReference type="NCBI Taxonomy" id="447135"/>
    <lineage>
        <taxon>Eukaryota</taxon>
        <taxon>Metazoa</taxon>
        <taxon>Chordata</taxon>
        <taxon>Craniata</taxon>
        <taxon>Vertebrata</taxon>
        <taxon>Euteleostomi</taxon>
        <taxon>Mammalia</taxon>
        <taxon>Eutheria</taxon>
        <taxon>Euarchontoglires</taxon>
        <taxon>Glires</taxon>
        <taxon>Rodentia</taxon>
        <taxon>Myomorpha</taxon>
        <taxon>Muroidea</taxon>
        <taxon>Cricetidae</taxon>
        <taxon>Arvicolinae</taxon>
        <taxon>Myodes</taxon>
    </lineage>
</organism>
<reference evidence="3 4" key="1">
    <citation type="journal article" date="2023" name="bioRxiv">
        <title>Conserved and derived expression patterns and positive selection on dental genes reveal complex evolutionary context of ever-growing rodent molars.</title>
        <authorList>
            <person name="Calamari Z.T."/>
            <person name="Song A."/>
            <person name="Cohen E."/>
            <person name="Akter M."/>
            <person name="Roy R.D."/>
            <person name="Hallikas O."/>
            <person name="Christensen M.M."/>
            <person name="Li P."/>
            <person name="Marangoni P."/>
            <person name="Jernvall J."/>
            <person name="Klein O.D."/>
        </authorList>
    </citation>
    <scope>NUCLEOTIDE SEQUENCE [LARGE SCALE GENOMIC DNA]</scope>
    <source>
        <strain evidence="3">V071</strain>
    </source>
</reference>
<proteinExistence type="predicted"/>
<evidence type="ECO:0000313" key="4">
    <source>
        <dbReference type="Proteomes" id="UP001488838"/>
    </source>
</evidence>
<keyword evidence="2" id="KW-0812">Transmembrane</keyword>
<name>A0AAW0IFR6_MYOGA</name>
<keyword evidence="2" id="KW-0472">Membrane</keyword>
<feature type="region of interest" description="Disordered" evidence="1">
    <location>
        <begin position="190"/>
        <end position="218"/>
    </location>
</feature>
<feature type="transmembrane region" description="Helical" evidence="2">
    <location>
        <begin position="81"/>
        <end position="97"/>
    </location>
</feature>
<sequence length="250" mass="28676">MKAAFGRSVLHTQHSHHQIPLLLTSRDNSNTGGSKLRGTKGLFRGSFLVCKLQDQWLNRRRQVNKPRSLTRKRRNPQSRRLAVLLLLLLLLLLLVVQEGEYPNRLDPQNPVYAEETSPSVIVNGFSERLRASHIQRIRPNSENLFIYVMDYIDRFAYVEPALHLWDEAYLIIMDNFSNVFLDSGSLSSAGYEHPPRRPGQPRKAGTWGQGRKRSRQRAQGQFAPCLKFSYPKIAKAQGQTHIKLKVHTNS</sequence>
<dbReference type="EMBL" id="JBBHLL010000139">
    <property type="protein sequence ID" value="KAK7813074.1"/>
    <property type="molecule type" value="Genomic_DNA"/>
</dbReference>
<evidence type="ECO:0000313" key="3">
    <source>
        <dbReference type="EMBL" id="KAK7813074.1"/>
    </source>
</evidence>
<keyword evidence="4" id="KW-1185">Reference proteome</keyword>
<protein>
    <submittedName>
        <fullName evidence="3">Uncharacterized protein</fullName>
    </submittedName>
</protein>